<evidence type="ECO:0000313" key="1">
    <source>
        <dbReference type="EMBL" id="CAF4728787.1"/>
    </source>
</evidence>
<accession>A0A821JV01</accession>
<sequence length="53" mass="5977">MLTDLTNDDDDQVATRSTGYVPVIVVANKVDLISTDLRFSNITLMNSRDIQQY</sequence>
<evidence type="ECO:0000313" key="2">
    <source>
        <dbReference type="Proteomes" id="UP000663862"/>
    </source>
</evidence>
<comment type="caution">
    <text evidence="1">The sequence shown here is derived from an EMBL/GenBank/DDBJ whole genome shotgun (WGS) entry which is preliminary data.</text>
</comment>
<dbReference type="Proteomes" id="UP000663862">
    <property type="component" value="Unassembled WGS sequence"/>
</dbReference>
<reference evidence="1" key="1">
    <citation type="submission" date="2021-02" db="EMBL/GenBank/DDBJ databases">
        <authorList>
            <person name="Nowell W R."/>
        </authorList>
    </citation>
    <scope>NUCLEOTIDE SEQUENCE</scope>
</reference>
<protein>
    <submittedName>
        <fullName evidence="1">Uncharacterized protein</fullName>
    </submittedName>
</protein>
<gene>
    <name evidence="1" type="ORF">TSG867_LOCUS34284</name>
</gene>
<proteinExistence type="predicted"/>
<dbReference type="AlphaFoldDB" id="A0A821JV01"/>
<dbReference type="EMBL" id="CAJOBQ010017175">
    <property type="protein sequence ID" value="CAF4728787.1"/>
    <property type="molecule type" value="Genomic_DNA"/>
</dbReference>
<feature type="non-terminal residue" evidence="1">
    <location>
        <position position="53"/>
    </location>
</feature>
<name>A0A821JV01_9BILA</name>
<organism evidence="1 2">
    <name type="scientific">Rotaria socialis</name>
    <dbReference type="NCBI Taxonomy" id="392032"/>
    <lineage>
        <taxon>Eukaryota</taxon>
        <taxon>Metazoa</taxon>
        <taxon>Spiralia</taxon>
        <taxon>Gnathifera</taxon>
        <taxon>Rotifera</taxon>
        <taxon>Eurotatoria</taxon>
        <taxon>Bdelloidea</taxon>
        <taxon>Philodinida</taxon>
        <taxon>Philodinidae</taxon>
        <taxon>Rotaria</taxon>
    </lineage>
</organism>